<name>A0ABV0QFJ9_9TELE</name>
<dbReference type="Proteomes" id="UP001434883">
    <property type="component" value="Unassembled WGS sequence"/>
</dbReference>
<sequence length="60" mass="7200">EPRYWSEVRSAFQQCLVYWQHPSLPWLSLFPRINAEKSFSGKNSPWTQDVAVQESLMKEW</sequence>
<proteinExistence type="predicted"/>
<organism evidence="1 2">
    <name type="scientific">Xenoophorus captivus</name>
    <dbReference type="NCBI Taxonomy" id="1517983"/>
    <lineage>
        <taxon>Eukaryota</taxon>
        <taxon>Metazoa</taxon>
        <taxon>Chordata</taxon>
        <taxon>Craniata</taxon>
        <taxon>Vertebrata</taxon>
        <taxon>Euteleostomi</taxon>
        <taxon>Actinopterygii</taxon>
        <taxon>Neopterygii</taxon>
        <taxon>Teleostei</taxon>
        <taxon>Neoteleostei</taxon>
        <taxon>Acanthomorphata</taxon>
        <taxon>Ovalentaria</taxon>
        <taxon>Atherinomorphae</taxon>
        <taxon>Cyprinodontiformes</taxon>
        <taxon>Goodeidae</taxon>
        <taxon>Xenoophorus</taxon>
    </lineage>
</organism>
<protein>
    <submittedName>
        <fullName evidence="1">Uncharacterized protein</fullName>
    </submittedName>
</protein>
<comment type="caution">
    <text evidence="1">The sequence shown here is derived from an EMBL/GenBank/DDBJ whole genome shotgun (WGS) entry which is preliminary data.</text>
</comment>
<keyword evidence="2" id="KW-1185">Reference proteome</keyword>
<accession>A0ABV0QFJ9</accession>
<evidence type="ECO:0000313" key="2">
    <source>
        <dbReference type="Proteomes" id="UP001434883"/>
    </source>
</evidence>
<gene>
    <name evidence="1" type="ORF">XENOCAPTIV_026584</name>
</gene>
<feature type="non-terminal residue" evidence="1">
    <location>
        <position position="1"/>
    </location>
</feature>
<reference evidence="1 2" key="1">
    <citation type="submission" date="2021-06" db="EMBL/GenBank/DDBJ databases">
        <authorList>
            <person name="Palmer J.M."/>
        </authorList>
    </citation>
    <scope>NUCLEOTIDE SEQUENCE [LARGE SCALE GENOMIC DNA]</scope>
    <source>
        <strain evidence="1 2">XC_2019</strain>
        <tissue evidence="1">Muscle</tissue>
    </source>
</reference>
<dbReference type="EMBL" id="JAHRIN010009068">
    <property type="protein sequence ID" value="MEQ2194277.1"/>
    <property type="molecule type" value="Genomic_DNA"/>
</dbReference>
<evidence type="ECO:0000313" key="1">
    <source>
        <dbReference type="EMBL" id="MEQ2194277.1"/>
    </source>
</evidence>